<dbReference type="PANTHER" id="PTHR11439:SF470">
    <property type="entry name" value="CYSTEINE-RICH RLK (RECEPTOR-LIKE PROTEIN KINASE) 8"/>
    <property type="match status" value="1"/>
</dbReference>
<name>A0A438GIK7_VITVI</name>
<evidence type="ECO:0000313" key="1">
    <source>
        <dbReference type="EMBL" id="RVW72017.1"/>
    </source>
</evidence>
<dbReference type="PANTHER" id="PTHR11439">
    <property type="entry name" value="GAG-POL-RELATED RETROTRANSPOSON"/>
    <property type="match status" value="1"/>
</dbReference>
<evidence type="ECO:0000313" key="2">
    <source>
        <dbReference type="Proteomes" id="UP000288805"/>
    </source>
</evidence>
<proteinExistence type="predicted"/>
<dbReference type="EMBL" id="QGNW01000424">
    <property type="protein sequence ID" value="RVW72017.1"/>
    <property type="molecule type" value="Genomic_DNA"/>
</dbReference>
<accession>A0A438GIK7</accession>
<dbReference type="Proteomes" id="UP000288805">
    <property type="component" value="Unassembled WGS sequence"/>
</dbReference>
<sequence length="91" mass="10510">MVRRPIYLSHTRPEIAFTISIVIQFMHDLEGRHLLAVHRILCYLKATPGKGILFKKNNKLSLESYTDVDYAGSKVDRRSMLSYCTSLRVIL</sequence>
<gene>
    <name evidence="1" type="primary">RE1_1596</name>
    <name evidence="1" type="ORF">CK203_054051</name>
</gene>
<dbReference type="AlphaFoldDB" id="A0A438GIK7"/>
<protein>
    <submittedName>
        <fullName evidence="1">Retrovirus-related Pol polyprotein from transposon RE1</fullName>
    </submittedName>
</protein>
<organism evidence="1 2">
    <name type="scientific">Vitis vinifera</name>
    <name type="common">Grape</name>
    <dbReference type="NCBI Taxonomy" id="29760"/>
    <lineage>
        <taxon>Eukaryota</taxon>
        <taxon>Viridiplantae</taxon>
        <taxon>Streptophyta</taxon>
        <taxon>Embryophyta</taxon>
        <taxon>Tracheophyta</taxon>
        <taxon>Spermatophyta</taxon>
        <taxon>Magnoliopsida</taxon>
        <taxon>eudicotyledons</taxon>
        <taxon>Gunneridae</taxon>
        <taxon>Pentapetalae</taxon>
        <taxon>rosids</taxon>
        <taxon>Vitales</taxon>
        <taxon>Vitaceae</taxon>
        <taxon>Viteae</taxon>
        <taxon>Vitis</taxon>
    </lineage>
</organism>
<reference evidence="1 2" key="1">
    <citation type="journal article" date="2018" name="PLoS Genet.">
        <title>Population sequencing reveals clonal diversity and ancestral inbreeding in the grapevine cultivar Chardonnay.</title>
        <authorList>
            <person name="Roach M.J."/>
            <person name="Johnson D.L."/>
            <person name="Bohlmann J."/>
            <person name="van Vuuren H.J."/>
            <person name="Jones S.J."/>
            <person name="Pretorius I.S."/>
            <person name="Schmidt S.A."/>
            <person name="Borneman A.R."/>
        </authorList>
    </citation>
    <scope>NUCLEOTIDE SEQUENCE [LARGE SCALE GENOMIC DNA]</scope>
    <source>
        <strain evidence="2">cv. Chardonnay</strain>
        <tissue evidence="1">Leaf</tissue>
    </source>
</reference>
<comment type="caution">
    <text evidence="1">The sequence shown here is derived from an EMBL/GenBank/DDBJ whole genome shotgun (WGS) entry which is preliminary data.</text>
</comment>